<keyword evidence="1" id="KW-1133">Transmembrane helix</keyword>
<evidence type="ECO:0000313" key="3">
    <source>
        <dbReference type="Proteomes" id="UP000306791"/>
    </source>
</evidence>
<reference evidence="2 3" key="1">
    <citation type="submission" date="2019-05" db="EMBL/GenBank/DDBJ databases">
        <title>Microbulbifer harenosus sp. nov., an alginate-degrading bacterium isolated from coastal sand.</title>
        <authorList>
            <person name="Huang H."/>
            <person name="Mo K."/>
            <person name="Bao S."/>
        </authorList>
    </citation>
    <scope>NUCLEOTIDE SEQUENCE [LARGE SCALE GENOMIC DNA]</scope>
    <source>
        <strain evidence="2 3">HB161719</strain>
    </source>
</reference>
<organism evidence="2 3">
    <name type="scientific">Microbulbifer harenosus</name>
    <dbReference type="NCBI Taxonomy" id="2576840"/>
    <lineage>
        <taxon>Bacteria</taxon>
        <taxon>Pseudomonadati</taxon>
        <taxon>Pseudomonadota</taxon>
        <taxon>Gammaproteobacteria</taxon>
        <taxon>Cellvibrionales</taxon>
        <taxon>Microbulbiferaceae</taxon>
        <taxon>Microbulbifer</taxon>
    </lineage>
</organism>
<evidence type="ECO:0000256" key="1">
    <source>
        <dbReference type="SAM" id="Phobius"/>
    </source>
</evidence>
<sequence length="168" mass="18840">MPHKLLYKNDSSKAKLVLVFLFYLCFVAPAGVKIYKVYGSYFSWSFFILVALLCIFFSLSTVNYLSFGSTSLVVRKGVLGVGTSTLYDMRDIKFIIVERGTYSKIAAINEYGDRRLASSVTKVSLKDGKGRIISLQRFFDDSGYWMARSLAGNISQEFGVPVKEIKSS</sequence>
<dbReference type="EMBL" id="VANI01000013">
    <property type="protein sequence ID" value="TLM76535.1"/>
    <property type="molecule type" value="Genomic_DNA"/>
</dbReference>
<feature type="transmembrane region" description="Helical" evidence="1">
    <location>
        <begin position="41"/>
        <end position="65"/>
    </location>
</feature>
<evidence type="ECO:0008006" key="4">
    <source>
        <dbReference type="Google" id="ProtNLM"/>
    </source>
</evidence>
<comment type="caution">
    <text evidence="2">The sequence shown here is derived from an EMBL/GenBank/DDBJ whole genome shotgun (WGS) entry which is preliminary data.</text>
</comment>
<gene>
    <name evidence="2" type="ORF">FDY93_12440</name>
</gene>
<dbReference type="RefSeq" id="WP_138236087.1">
    <property type="nucleotide sequence ID" value="NZ_CP185860.1"/>
</dbReference>
<evidence type="ECO:0000313" key="2">
    <source>
        <dbReference type="EMBL" id="TLM76535.1"/>
    </source>
</evidence>
<feature type="transmembrane region" description="Helical" evidence="1">
    <location>
        <begin position="16"/>
        <end position="35"/>
    </location>
</feature>
<dbReference type="Proteomes" id="UP000306791">
    <property type="component" value="Unassembled WGS sequence"/>
</dbReference>
<accession>A0ABY2UGJ4</accession>
<proteinExistence type="predicted"/>
<keyword evidence="3" id="KW-1185">Reference proteome</keyword>
<keyword evidence="1" id="KW-0472">Membrane</keyword>
<keyword evidence="1" id="KW-0812">Transmembrane</keyword>
<protein>
    <recommendedName>
        <fullName evidence="4">DUF304 domain-containing protein</fullName>
    </recommendedName>
</protein>
<name>A0ABY2UGJ4_9GAMM</name>